<dbReference type="EMBL" id="MH746814">
    <property type="protein sequence ID" value="AYD82459.1"/>
    <property type="molecule type" value="Genomic_DNA"/>
</dbReference>
<evidence type="ECO:0000313" key="2">
    <source>
        <dbReference type="Proteomes" id="UP000269940"/>
    </source>
</evidence>
<proteinExistence type="predicted"/>
<gene>
    <name evidence="1" type="ORF">Aci05_141</name>
</gene>
<organism evidence="1 2">
    <name type="scientific">Acinetobacter phage vB_AbaM_B09_Aci05</name>
    <dbReference type="NCBI Taxonomy" id="2315458"/>
    <lineage>
        <taxon>Viruses</taxon>
        <taxon>Duplodnaviria</taxon>
        <taxon>Heunggongvirae</taxon>
        <taxon>Uroviricota</taxon>
        <taxon>Caudoviricetes</taxon>
        <taxon>Saclayvirus</taxon>
        <taxon>Saclayvirus Aci05</taxon>
    </lineage>
</organism>
<sequence length="55" mass="6151">MGYDIHRKAAAIMFGIPESMVTDKQRKVGKTYNIARQYKASHSTAMHLALKEKGA</sequence>
<protein>
    <submittedName>
        <fullName evidence="1">Uncharacterized protein</fullName>
    </submittedName>
</protein>
<keyword evidence="2" id="KW-1185">Reference proteome</keyword>
<dbReference type="Gene3D" id="1.10.150.20">
    <property type="entry name" value="5' to 3' exonuclease, C-terminal subdomain"/>
    <property type="match status" value="1"/>
</dbReference>
<name>A0A386KBJ9_9CAUD</name>
<dbReference type="SUPFAM" id="SSF56672">
    <property type="entry name" value="DNA/RNA polymerases"/>
    <property type="match status" value="1"/>
</dbReference>
<evidence type="ECO:0000313" key="1">
    <source>
        <dbReference type="EMBL" id="AYD82459.1"/>
    </source>
</evidence>
<dbReference type="Proteomes" id="UP000269940">
    <property type="component" value="Segment"/>
</dbReference>
<dbReference type="InterPro" id="IPR043502">
    <property type="entry name" value="DNA/RNA_pol_sf"/>
</dbReference>
<accession>A0A386KBJ9</accession>
<reference evidence="1 2" key="1">
    <citation type="submission" date="2018-08" db="EMBL/GenBank/DDBJ databases">
        <title>Complete genome sequence of five Acinetobacter baumannii phages from Abidjan, Cote d'Ivoire.</title>
        <authorList>
            <person name="Essoh C."/>
            <person name="Vernadet J.-P."/>
            <person name="Vergnaud G."/>
            <person name="Resch G."/>
            <person name="Pourcel C."/>
        </authorList>
    </citation>
    <scope>NUCLEOTIDE SEQUENCE [LARGE SCALE GENOMIC DNA]</scope>
</reference>